<name>A0ABW2A0I0_9GAMM</name>
<keyword evidence="2" id="KW-0012">Acyltransferase</keyword>
<keyword evidence="2" id="KW-0808">Transferase</keyword>
<evidence type="ECO:0000313" key="2">
    <source>
        <dbReference type="EMBL" id="MFC6670977.1"/>
    </source>
</evidence>
<evidence type="ECO:0000259" key="1">
    <source>
        <dbReference type="SMART" id="SM00563"/>
    </source>
</evidence>
<dbReference type="Proteomes" id="UP001596422">
    <property type="component" value="Unassembled WGS sequence"/>
</dbReference>
<evidence type="ECO:0000313" key="3">
    <source>
        <dbReference type="Proteomes" id="UP001596422"/>
    </source>
</evidence>
<feature type="domain" description="Phospholipid/glycerol acyltransferase" evidence="1">
    <location>
        <begin position="109"/>
        <end position="244"/>
    </location>
</feature>
<reference evidence="3" key="1">
    <citation type="journal article" date="2019" name="Int. J. Syst. Evol. Microbiol.">
        <title>The Global Catalogue of Microorganisms (GCM) 10K type strain sequencing project: providing services to taxonomists for standard genome sequencing and annotation.</title>
        <authorList>
            <consortium name="The Broad Institute Genomics Platform"/>
            <consortium name="The Broad Institute Genome Sequencing Center for Infectious Disease"/>
            <person name="Wu L."/>
            <person name="Ma J."/>
        </authorList>
    </citation>
    <scope>NUCLEOTIDE SEQUENCE [LARGE SCALE GENOMIC DNA]</scope>
    <source>
        <strain evidence="3">NBRC 111756</strain>
    </source>
</reference>
<keyword evidence="3" id="KW-1185">Reference proteome</keyword>
<organism evidence="2 3">
    <name type="scientific">Marinobacterium aestuariivivens</name>
    <dbReference type="NCBI Taxonomy" id="1698799"/>
    <lineage>
        <taxon>Bacteria</taxon>
        <taxon>Pseudomonadati</taxon>
        <taxon>Pseudomonadota</taxon>
        <taxon>Gammaproteobacteria</taxon>
        <taxon>Oceanospirillales</taxon>
        <taxon>Oceanospirillaceae</taxon>
        <taxon>Marinobacterium</taxon>
    </lineage>
</organism>
<dbReference type="RefSeq" id="WP_379909478.1">
    <property type="nucleotide sequence ID" value="NZ_JBHSWE010000001.1"/>
</dbReference>
<dbReference type="SUPFAM" id="SSF69593">
    <property type="entry name" value="Glycerol-3-phosphate (1)-acyltransferase"/>
    <property type="match status" value="1"/>
</dbReference>
<dbReference type="EMBL" id="JBHSWE010000001">
    <property type="protein sequence ID" value="MFC6670977.1"/>
    <property type="molecule type" value="Genomic_DNA"/>
</dbReference>
<dbReference type="InterPro" id="IPR002123">
    <property type="entry name" value="Plipid/glycerol_acylTrfase"/>
</dbReference>
<comment type="caution">
    <text evidence="2">The sequence shown here is derived from an EMBL/GenBank/DDBJ whole genome shotgun (WGS) entry which is preliminary data.</text>
</comment>
<protein>
    <submittedName>
        <fullName evidence="2">1-acyl-sn-glycerol-3-phosphate acyltransferase</fullName>
    </submittedName>
</protein>
<sequence length="373" mass="42127">MSDNSALQDPFREIRPYRDTEVAEVLNRLLYNDEFIRAVTRYQFPRLADWCGFLVRPLVRMGLAREVGDIETVRGFQQLVAKYMAKMIARTTSRLSCSGLEQLDPQEAYLFVSNHRDIAMDPAFVNWVLYKAGMNTVRIAIGDNLLRKPYVSDLMRLNKSFIVNRSARGREMMTALNQLSAYIDHSIAEGESIWIAQREGRAKDGNDRTDPAILKMFYMAQRKQRSFSEAVERLNIVPVSIAYEFDPCDRAKAKELYARASAGGYEKGQFEDIDSIVAGITGQKGHVHVAFGEPVRGQFESPEALAALIDREIVGHYHLHPSNLIAAGEMSGMTPEQKAAFDARLDGLEPGEQEILRQMYANPVINKRNLEAA</sequence>
<dbReference type="PANTHER" id="PTHR30068:SF3">
    <property type="entry name" value="PHOSPHOLIPID_GLYCEROL ACYLTRANSFERASE DOMAIN-CONTAINING PROTEIN"/>
    <property type="match status" value="1"/>
</dbReference>
<dbReference type="GO" id="GO:0016746">
    <property type="term" value="F:acyltransferase activity"/>
    <property type="evidence" value="ECO:0007669"/>
    <property type="project" value="UniProtKB-KW"/>
</dbReference>
<accession>A0ABW2A0I0</accession>
<proteinExistence type="predicted"/>
<dbReference type="PANTHER" id="PTHR30068">
    <property type="entry name" value="URONATE ISOMERASE"/>
    <property type="match status" value="1"/>
</dbReference>
<gene>
    <name evidence="2" type="ORF">ACFQDL_13570</name>
</gene>
<dbReference type="Pfam" id="PF01553">
    <property type="entry name" value="Acyltransferase"/>
    <property type="match status" value="1"/>
</dbReference>
<dbReference type="SMART" id="SM00563">
    <property type="entry name" value="PlsC"/>
    <property type="match status" value="1"/>
</dbReference>